<keyword evidence="5" id="KW-0479">Metal-binding</keyword>
<comment type="cofactor">
    <cofactor evidence="1">
        <name>Zn(2+)</name>
        <dbReference type="ChEBI" id="CHEBI:29105"/>
    </cofactor>
</comment>
<name>A0A834R173_SARSC</name>
<dbReference type="Pfam" id="PF00432">
    <property type="entry name" value="Prenyltrans"/>
    <property type="match status" value="1"/>
</dbReference>
<dbReference type="Gene3D" id="1.50.10.20">
    <property type="match status" value="1"/>
</dbReference>
<evidence type="ECO:0000313" key="10">
    <source>
        <dbReference type="EnsemblMetazoa" id="KAF7488357.1"/>
    </source>
</evidence>
<dbReference type="InterPro" id="IPR045089">
    <property type="entry name" value="PGGT1B-like"/>
</dbReference>
<accession>A0A834R173</accession>
<comment type="similarity">
    <text evidence="2">Belongs to the protein prenyltransferase subunit beta family.</text>
</comment>
<sequence length="228" mass="25309">MQQPDGSFTLHDSGEIDIRGVYCALAIAKLLRIPIYTDEDQGSNLFADSVAWILSCQNYEGGFGAAPGHEAHGGYTFCGVAVLAILDKLHLCNIDALLRWVSNRQMKYEGGFSGRTNKLVDGCYSFWNGAVIPIIQTWLARNEALQEYILVCCQNKSCGGLTDKPGRQPDFYHCCYVISGFAVAQHNFDDPTVIGVKENLLNPTHLLYNVPFDSLHSFEKFFLESPKS</sequence>
<dbReference type="Proteomes" id="UP000070412">
    <property type="component" value="Unassembled WGS sequence"/>
</dbReference>
<dbReference type="EnsemblMetazoa" id="SSS_1316s_mrna">
    <property type="protein sequence ID" value="KAF7488357.1"/>
    <property type="gene ID" value="SSS_1316"/>
</dbReference>
<proteinExistence type="inferred from homology"/>
<keyword evidence="6" id="KW-0677">Repeat</keyword>
<evidence type="ECO:0000256" key="6">
    <source>
        <dbReference type="ARBA" id="ARBA00022737"/>
    </source>
</evidence>
<keyword evidence="7" id="KW-0862">Zinc</keyword>
<gene>
    <name evidence="9" type="ORF">SSS_1316</name>
</gene>
<reference evidence="9" key="2">
    <citation type="submission" date="2020-01" db="EMBL/GenBank/DDBJ databases">
        <authorList>
            <person name="Korhonen P.K.K."/>
            <person name="Guangxu M.G."/>
            <person name="Wang T.W."/>
            <person name="Stroehlein A.J.S."/>
            <person name="Young N.D."/>
            <person name="Ang C.-S.A."/>
            <person name="Fernando D.W.F."/>
            <person name="Lu H.L."/>
            <person name="Taylor S.T."/>
            <person name="Ehtesham M.E.M."/>
            <person name="Najaraj S.H.N."/>
            <person name="Harsha G.H.G."/>
            <person name="Madugundu A.M."/>
            <person name="Renuse S.R."/>
            <person name="Holt D.H."/>
            <person name="Pandey A.P."/>
            <person name="Papenfuss A.P."/>
            <person name="Gasser R.B.G."/>
            <person name="Fischer K.F."/>
        </authorList>
    </citation>
    <scope>NUCLEOTIDE SEQUENCE</scope>
    <source>
        <strain evidence="9">SSS_KF_BRIS2020</strain>
    </source>
</reference>
<dbReference type="PANTHER" id="PTHR11774:SF6">
    <property type="entry name" value="PROTEIN FARNESYLTRANSFERASE SUBUNIT BETA"/>
    <property type="match status" value="1"/>
</dbReference>
<dbReference type="SUPFAM" id="SSF48239">
    <property type="entry name" value="Terpenoid cyclases/Protein prenyltransferases"/>
    <property type="match status" value="1"/>
</dbReference>
<evidence type="ECO:0000256" key="4">
    <source>
        <dbReference type="ARBA" id="ARBA00022679"/>
    </source>
</evidence>
<dbReference type="GO" id="GO:0005965">
    <property type="term" value="C:protein farnesyltransferase complex"/>
    <property type="evidence" value="ECO:0007669"/>
    <property type="project" value="TreeGrafter"/>
</dbReference>
<evidence type="ECO:0000256" key="1">
    <source>
        <dbReference type="ARBA" id="ARBA00001947"/>
    </source>
</evidence>
<dbReference type="GO" id="GO:0046872">
    <property type="term" value="F:metal ion binding"/>
    <property type="evidence" value="ECO:0007669"/>
    <property type="project" value="UniProtKB-KW"/>
</dbReference>
<keyword evidence="11" id="KW-1185">Reference proteome</keyword>
<dbReference type="EMBL" id="WVUK01000066">
    <property type="protein sequence ID" value="KAF7488357.1"/>
    <property type="molecule type" value="Genomic_DNA"/>
</dbReference>
<evidence type="ECO:0000256" key="5">
    <source>
        <dbReference type="ARBA" id="ARBA00022723"/>
    </source>
</evidence>
<dbReference type="PANTHER" id="PTHR11774">
    <property type="entry name" value="GERANYLGERANYL TRANSFERASE TYPE BETA SUBUNIT"/>
    <property type="match status" value="1"/>
</dbReference>
<keyword evidence="4 9" id="KW-0808">Transferase</keyword>
<reference evidence="10" key="3">
    <citation type="submission" date="2022-06" db="UniProtKB">
        <authorList>
            <consortium name="EnsemblMetazoa"/>
        </authorList>
    </citation>
    <scope>IDENTIFICATION</scope>
</reference>
<dbReference type="GO" id="GO:0004660">
    <property type="term" value="F:protein farnesyltransferase activity"/>
    <property type="evidence" value="ECO:0007669"/>
    <property type="project" value="TreeGrafter"/>
</dbReference>
<keyword evidence="3" id="KW-0637">Prenyltransferase</keyword>
<evidence type="ECO:0000256" key="3">
    <source>
        <dbReference type="ARBA" id="ARBA00022602"/>
    </source>
</evidence>
<evidence type="ECO:0000256" key="2">
    <source>
        <dbReference type="ARBA" id="ARBA00010497"/>
    </source>
</evidence>
<feature type="domain" description="Prenyltransferase alpha-alpha toroid" evidence="8">
    <location>
        <begin position="1"/>
        <end position="210"/>
    </location>
</feature>
<reference evidence="11" key="1">
    <citation type="journal article" date="2020" name="PLoS Negl. Trop. Dis.">
        <title>High-quality nuclear genome for Sarcoptes scabiei-A critical resource for a neglected parasite.</title>
        <authorList>
            <person name="Korhonen P.K."/>
            <person name="Gasser R.B."/>
            <person name="Ma G."/>
            <person name="Wang T."/>
            <person name="Stroehlein A.J."/>
            <person name="Young N.D."/>
            <person name="Ang C.S."/>
            <person name="Fernando D.D."/>
            <person name="Lu H.C."/>
            <person name="Taylor S."/>
            <person name="Reynolds S.L."/>
            <person name="Mofiz E."/>
            <person name="Najaraj S.H."/>
            <person name="Gowda H."/>
            <person name="Madugundu A."/>
            <person name="Renuse S."/>
            <person name="Holt D."/>
            <person name="Pandey A."/>
            <person name="Papenfuss A.T."/>
            <person name="Fischer K."/>
        </authorList>
    </citation>
    <scope>NUCLEOTIDE SEQUENCE [LARGE SCALE GENOMIC DNA]</scope>
</reference>
<evidence type="ECO:0000259" key="8">
    <source>
        <dbReference type="Pfam" id="PF00432"/>
    </source>
</evidence>
<dbReference type="InterPro" id="IPR001330">
    <property type="entry name" value="Prenyltrans"/>
</dbReference>
<dbReference type="InterPro" id="IPR008930">
    <property type="entry name" value="Terpenoid_cyclase/PrenylTrfase"/>
</dbReference>
<evidence type="ECO:0000256" key="7">
    <source>
        <dbReference type="ARBA" id="ARBA00022833"/>
    </source>
</evidence>
<dbReference type="AlphaFoldDB" id="A0A834R173"/>
<dbReference type="OrthoDB" id="10261146at2759"/>
<protein>
    <submittedName>
        <fullName evidence="9">Protein farnesyltransferase subunit beta</fullName>
    </submittedName>
</protein>
<organism evidence="9">
    <name type="scientific">Sarcoptes scabiei</name>
    <name type="common">Itch mite</name>
    <name type="synonym">Acarus scabiei</name>
    <dbReference type="NCBI Taxonomy" id="52283"/>
    <lineage>
        <taxon>Eukaryota</taxon>
        <taxon>Metazoa</taxon>
        <taxon>Ecdysozoa</taxon>
        <taxon>Arthropoda</taxon>
        <taxon>Chelicerata</taxon>
        <taxon>Arachnida</taxon>
        <taxon>Acari</taxon>
        <taxon>Acariformes</taxon>
        <taxon>Sarcoptiformes</taxon>
        <taxon>Astigmata</taxon>
        <taxon>Psoroptidia</taxon>
        <taxon>Sarcoptoidea</taxon>
        <taxon>Sarcoptidae</taxon>
        <taxon>Sarcoptinae</taxon>
        <taxon>Sarcoptes</taxon>
    </lineage>
</organism>
<evidence type="ECO:0000313" key="11">
    <source>
        <dbReference type="Proteomes" id="UP000070412"/>
    </source>
</evidence>
<evidence type="ECO:0000313" key="9">
    <source>
        <dbReference type="EMBL" id="KAF7488357.1"/>
    </source>
</evidence>